<evidence type="ECO:0000313" key="2">
    <source>
        <dbReference type="EMBL" id="AKC69418.1"/>
    </source>
</evidence>
<evidence type="ECO:0000313" key="3">
    <source>
        <dbReference type="Proteomes" id="UP000035050"/>
    </source>
</evidence>
<gene>
    <name evidence="2" type="ORF">MB84_07910</name>
</gene>
<dbReference type="KEGG" id="pox:MB84_07910"/>
<dbReference type="PANTHER" id="PTHR13696">
    <property type="entry name" value="P-LOOP CONTAINING NUCLEOSIDE TRIPHOSPHATE HYDROLASE"/>
    <property type="match status" value="1"/>
</dbReference>
<dbReference type="AlphaFoldDB" id="A0A0E3U6E0"/>
<dbReference type="InterPro" id="IPR050678">
    <property type="entry name" value="DNA_Partitioning_ATPase"/>
</dbReference>
<accession>A0A0E3U6E0</accession>
<dbReference type="PANTHER" id="PTHR13696:SF52">
    <property type="entry name" value="PARA FAMILY PROTEIN CT_582"/>
    <property type="match status" value="1"/>
</dbReference>
<proteinExistence type="predicted"/>
<dbReference type="Pfam" id="PF13614">
    <property type="entry name" value="AAA_31"/>
    <property type="match status" value="1"/>
</dbReference>
<protein>
    <recommendedName>
        <fullName evidence="1">AAA domain-containing protein</fullName>
    </recommendedName>
</protein>
<dbReference type="Gene3D" id="3.40.50.300">
    <property type="entry name" value="P-loop containing nucleotide triphosphate hydrolases"/>
    <property type="match status" value="1"/>
</dbReference>
<sequence length="343" mass="38534">MAKRLMLFNSTGGVSNTMSIYNLGWLMAEKYRVLLVDADPKCDLTGLMLRARFDAHYSEERTRRHNLKDATSAAFELDTLGIREIDCPCAPEAPNLRLLPGHANLSEYDFYLMLAQDANDKRDSLQGTPGAFNRLISLCERKYDIDFTLINVATGFGGINANLFMHSDVFVIPVIPDPFAIQALDTLKYVLARWLNWKLHSMDDLASSSYPLREGTPKLGGVLMYRHAPRKGTTRRHRQDIASTIRSAISGDFVPHIAKQRMTFSPNIYANSINANDYCLQEICEMETLTAKALEVGVPAFALSDTHVGQIADPTRDWIRQRDELRGQLENVADQLVSLLNHA</sequence>
<reference evidence="2" key="1">
    <citation type="submission" date="2016-06" db="EMBL/GenBank/DDBJ databases">
        <title>Pandoraea oxalativorans DSM 23570 Genome Sequencing.</title>
        <authorList>
            <person name="Ee R."/>
            <person name="Lim Y.-L."/>
            <person name="Yong D."/>
            <person name="Yin W.-F."/>
            <person name="Chan K.-G."/>
        </authorList>
    </citation>
    <scope>NUCLEOTIDE SEQUENCE</scope>
    <source>
        <strain evidence="2">DSM 23570</strain>
    </source>
</reference>
<dbReference type="RefSeq" id="WP_046290739.1">
    <property type="nucleotide sequence ID" value="NZ_CP011253.3"/>
</dbReference>
<dbReference type="InterPro" id="IPR027417">
    <property type="entry name" value="P-loop_NTPase"/>
</dbReference>
<feature type="domain" description="AAA" evidence="1">
    <location>
        <begin position="5"/>
        <end position="188"/>
    </location>
</feature>
<dbReference type="EMBL" id="CP011253">
    <property type="protein sequence ID" value="AKC69418.1"/>
    <property type="molecule type" value="Genomic_DNA"/>
</dbReference>
<keyword evidence="3" id="KW-1185">Reference proteome</keyword>
<name>A0A0E3U6E0_9BURK</name>
<organism evidence="2 3">
    <name type="scientific">Pandoraea oxalativorans</name>
    <dbReference type="NCBI Taxonomy" id="573737"/>
    <lineage>
        <taxon>Bacteria</taxon>
        <taxon>Pseudomonadati</taxon>
        <taxon>Pseudomonadota</taxon>
        <taxon>Betaproteobacteria</taxon>
        <taxon>Burkholderiales</taxon>
        <taxon>Burkholderiaceae</taxon>
        <taxon>Pandoraea</taxon>
    </lineage>
</organism>
<dbReference type="InterPro" id="IPR025669">
    <property type="entry name" value="AAA_dom"/>
</dbReference>
<dbReference type="PATRIC" id="fig|573737.6.peg.2430"/>
<dbReference type="SUPFAM" id="SSF52540">
    <property type="entry name" value="P-loop containing nucleoside triphosphate hydrolases"/>
    <property type="match status" value="1"/>
</dbReference>
<dbReference type="Proteomes" id="UP000035050">
    <property type="component" value="Chromosome"/>
</dbReference>
<dbReference type="HOGENOM" id="CLU_037612_2_0_4"/>
<evidence type="ECO:0000259" key="1">
    <source>
        <dbReference type="Pfam" id="PF13614"/>
    </source>
</evidence>